<accession>A0A9X3WIA4</accession>
<dbReference type="Gene3D" id="3.40.50.1820">
    <property type="entry name" value="alpha/beta hydrolase"/>
    <property type="match status" value="1"/>
</dbReference>
<dbReference type="InterPro" id="IPR051044">
    <property type="entry name" value="MAG_DAG_Lipase"/>
</dbReference>
<feature type="domain" description="Serine aminopeptidase S33" evidence="1">
    <location>
        <begin position="27"/>
        <end position="291"/>
    </location>
</feature>
<dbReference type="SUPFAM" id="SSF53474">
    <property type="entry name" value="alpha/beta-Hydrolases"/>
    <property type="match status" value="1"/>
</dbReference>
<keyword evidence="3" id="KW-1185">Reference proteome</keyword>
<organism evidence="2 3">
    <name type="scientific">Aquibacillus koreensis</name>
    <dbReference type="NCBI Taxonomy" id="279446"/>
    <lineage>
        <taxon>Bacteria</taxon>
        <taxon>Bacillati</taxon>
        <taxon>Bacillota</taxon>
        <taxon>Bacilli</taxon>
        <taxon>Bacillales</taxon>
        <taxon>Bacillaceae</taxon>
        <taxon>Aquibacillus</taxon>
    </lineage>
</organism>
<evidence type="ECO:0000259" key="1">
    <source>
        <dbReference type="Pfam" id="PF12146"/>
    </source>
</evidence>
<sequence length="310" mass="35133">MTHESFWLEMKDKKKVYISKWSDDSKTPKAIVQLSHGMAEHIHRYSTFASFLVEHDIFVYGNDHRGHGRTGQEHGLLGYFSDKYGFETVTDDLASITKNIQGSYPNVPIFLLGHSMGSFVARRYIQKYSDNIEGVIISGTGGYARLSTNIGKLLARGIIKKNGATEVSPFLNKLAFGSLNSAVSEAESAYDWLTRDKEQVEKYKQDPLAGFPTTAGFCYDLFDGLDKIHTAKLINQIPKDLPILFISGEQDSVGNYTKGVTNVINQYKKADLSNIQYIFYKDGRHEMLNEINKEEVFMDILRWINTQLNE</sequence>
<dbReference type="RefSeq" id="WP_259869121.1">
    <property type="nucleotide sequence ID" value="NZ_JAMQJZ010000005.1"/>
</dbReference>
<dbReference type="Pfam" id="PF12146">
    <property type="entry name" value="Hydrolase_4"/>
    <property type="match status" value="1"/>
</dbReference>
<reference evidence="2" key="1">
    <citation type="submission" date="2022-06" db="EMBL/GenBank/DDBJ databases">
        <title>Aquibacillus sp. a new bacterium isolated from soil saline samples.</title>
        <authorList>
            <person name="Galisteo C."/>
            <person name="De La Haba R."/>
            <person name="Sanchez-Porro C."/>
            <person name="Ventosa A."/>
        </authorList>
    </citation>
    <scope>NUCLEOTIDE SEQUENCE</scope>
    <source>
        <strain evidence="2">JCM 12387</strain>
    </source>
</reference>
<dbReference type="EMBL" id="JAMQJZ010000005">
    <property type="protein sequence ID" value="MDC3420477.1"/>
    <property type="molecule type" value="Genomic_DNA"/>
</dbReference>
<evidence type="ECO:0000313" key="3">
    <source>
        <dbReference type="Proteomes" id="UP001145072"/>
    </source>
</evidence>
<dbReference type="InterPro" id="IPR029058">
    <property type="entry name" value="AB_hydrolase_fold"/>
</dbReference>
<dbReference type="PANTHER" id="PTHR11614">
    <property type="entry name" value="PHOSPHOLIPASE-RELATED"/>
    <property type="match status" value="1"/>
</dbReference>
<dbReference type="AlphaFoldDB" id="A0A9X3WIA4"/>
<comment type="caution">
    <text evidence="2">The sequence shown here is derived from an EMBL/GenBank/DDBJ whole genome shotgun (WGS) entry which is preliminary data.</text>
</comment>
<proteinExistence type="predicted"/>
<gene>
    <name evidence="2" type="ORF">NC661_08875</name>
</gene>
<protein>
    <submittedName>
        <fullName evidence="2">Lysophospholipase</fullName>
    </submittedName>
</protein>
<evidence type="ECO:0000313" key="2">
    <source>
        <dbReference type="EMBL" id="MDC3420477.1"/>
    </source>
</evidence>
<dbReference type="InterPro" id="IPR022742">
    <property type="entry name" value="Hydrolase_4"/>
</dbReference>
<dbReference type="Proteomes" id="UP001145072">
    <property type="component" value="Unassembled WGS sequence"/>
</dbReference>
<name>A0A9X3WIA4_9BACI</name>